<sequence>MNFKNKNPEKNHIEPQITELKKEIDLLREELEYRKRKMEDMCQDKAHLIALIEHAPDIIMRFDENCRHLFVNRAIEKVVPMAAADYIGKSHRELGFPEKTCSFWEYNLKKIFLTGELQERETPYAGIHGTRIFNWRLIPEYEHSGKISSILCMARDVTEQRLAEQSYARLFDTMPYGFALHEMVYDEKGKALDYRFLSVNPAFENLTGLKADDILGRRVLDVLPDTEKEWIDRYAKVAAGAPPIYFESFSKALNKYFEVTAYGSGKKRFATLFHDVTERKNTEKEREKLKSLLAQSDKLNAVGRLAGGVAHDFNNKLSVITGYTEFALDRTDPSDEIYADLEEIIKATRSATELTRQLLTFARREKANPPKIIDVNDVITSMLNMLRRLIGENIELLWQPEKDIWALHMDPSQLDQILINLCVNARDAIGKKNGRITIETSNTNLQYPSEAAESDIFPGDYVSINITDNGCGMGKETMEQIFEPFFTTKKDGEGTGLGLATVYGIVRQNQGIIRVYSEVDMGTAFGIFLPSYKNHEPEPELIPTAQTEERGMETLLLVEDDPGLLALNQTMLERLGYQVLPAALPEEALNIADSFEGEIAMMLTDVVMPGMNGPELSKILTERFPKIKSLFMSGYSQNMILQQGFANGNIGHFIQKPFSFKDLSLKVRQILDTERSLDE</sequence>
<dbReference type="GO" id="GO:0000155">
    <property type="term" value="F:phosphorelay sensor kinase activity"/>
    <property type="evidence" value="ECO:0007669"/>
    <property type="project" value="InterPro"/>
</dbReference>
<dbReference type="Gene3D" id="3.40.50.2300">
    <property type="match status" value="1"/>
</dbReference>
<evidence type="ECO:0000259" key="8">
    <source>
        <dbReference type="PROSITE" id="PS50113"/>
    </source>
</evidence>
<feature type="domain" description="Histidine kinase" evidence="5">
    <location>
        <begin position="308"/>
        <end position="533"/>
    </location>
</feature>
<dbReference type="Gene3D" id="3.30.565.10">
    <property type="entry name" value="Histidine kinase-like ATPase, C-terminal domain"/>
    <property type="match status" value="1"/>
</dbReference>
<dbReference type="PROSITE" id="PS50113">
    <property type="entry name" value="PAC"/>
    <property type="match status" value="1"/>
</dbReference>
<dbReference type="InterPro" id="IPR036890">
    <property type="entry name" value="HATPase_C_sf"/>
</dbReference>
<dbReference type="InterPro" id="IPR035965">
    <property type="entry name" value="PAS-like_dom_sf"/>
</dbReference>
<dbReference type="InterPro" id="IPR036097">
    <property type="entry name" value="HisK_dim/P_sf"/>
</dbReference>
<dbReference type="EMBL" id="VDMB01000019">
    <property type="protein sequence ID" value="TYT73827.1"/>
    <property type="molecule type" value="Genomic_DNA"/>
</dbReference>
<dbReference type="Gene3D" id="1.10.287.130">
    <property type="match status" value="1"/>
</dbReference>
<evidence type="ECO:0000256" key="4">
    <source>
        <dbReference type="PROSITE-ProRule" id="PRU00169"/>
    </source>
</evidence>
<feature type="domain" description="Response regulatory" evidence="6">
    <location>
        <begin position="554"/>
        <end position="671"/>
    </location>
</feature>
<dbReference type="SUPFAM" id="SSF47384">
    <property type="entry name" value="Homodimeric domain of signal transducing histidine kinase"/>
    <property type="match status" value="1"/>
</dbReference>
<evidence type="ECO:0000256" key="1">
    <source>
        <dbReference type="ARBA" id="ARBA00000085"/>
    </source>
</evidence>
<dbReference type="Pfam" id="PF13188">
    <property type="entry name" value="PAS_8"/>
    <property type="match status" value="1"/>
</dbReference>
<evidence type="ECO:0000256" key="3">
    <source>
        <dbReference type="ARBA" id="ARBA00022553"/>
    </source>
</evidence>
<dbReference type="PANTHER" id="PTHR43065:SF42">
    <property type="entry name" value="TWO-COMPONENT SENSOR PPRA"/>
    <property type="match status" value="1"/>
</dbReference>
<feature type="domain" description="PAC" evidence="8">
    <location>
        <begin position="118"/>
        <end position="169"/>
    </location>
</feature>
<dbReference type="SUPFAM" id="SSF55785">
    <property type="entry name" value="PYP-like sensor domain (PAS domain)"/>
    <property type="match status" value="2"/>
</dbReference>
<dbReference type="SMART" id="SM00448">
    <property type="entry name" value="REC"/>
    <property type="match status" value="1"/>
</dbReference>
<organism evidence="9 10">
    <name type="scientific">Desulfobotulus mexicanus</name>
    <dbReference type="NCBI Taxonomy" id="2586642"/>
    <lineage>
        <taxon>Bacteria</taxon>
        <taxon>Pseudomonadati</taxon>
        <taxon>Thermodesulfobacteriota</taxon>
        <taxon>Desulfobacteria</taxon>
        <taxon>Desulfobacterales</taxon>
        <taxon>Desulfobacteraceae</taxon>
        <taxon>Desulfobotulus</taxon>
    </lineage>
</organism>
<dbReference type="PRINTS" id="PR00344">
    <property type="entry name" value="BCTRLSENSOR"/>
</dbReference>
<evidence type="ECO:0000313" key="9">
    <source>
        <dbReference type="EMBL" id="TYT73827.1"/>
    </source>
</evidence>
<protein>
    <recommendedName>
        <fullName evidence="2">histidine kinase</fullName>
        <ecNumber evidence="2">2.7.13.3</ecNumber>
    </recommendedName>
</protein>
<evidence type="ECO:0000259" key="7">
    <source>
        <dbReference type="PROSITE" id="PS50112"/>
    </source>
</evidence>
<dbReference type="InterPro" id="IPR000700">
    <property type="entry name" value="PAS-assoc_C"/>
</dbReference>
<name>A0A5S5MDP7_9BACT</name>
<feature type="domain" description="PAS" evidence="7">
    <location>
        <begin position="183"/>
        <end position="223"/>
    </location>
</feature>
<dbReference type="InterPro" id="IPR004358">
    <property type="entry name" value="Sig_transdc_His_kin-like_C"/>
</dbReference>
<keyword evidence="3 4" id="KW-0597">Phosphoprotein</keyword>
<dbReference type="Gene3D" id="3.30.450.20">
    <property type="entry name" value="PAS domain"/>
    <property type="match status" value="2"/>
</dbReference>
<feature type="modified residue" description="4-aspartylphosphate" evidence="4">
    <location>
        <position position="605"/>
    </location>
</feature>
<dbReference type="NCBIfam" id="TIGR00229">
    <property type="entry name" value="sensory_box"/>
    <property type="match status" value="2"/>
</dbReference>
<dbReference type="Proteomes" id="UP000321899">
    <property type="component" value="Unassembled WGS sequence"/>
</dbReference>
<dbReference type="EC" id="2.7.13.3" evidence="2"/>
<dbReference type="Pfam" id="PF02518">
    <property type="entry name" value="HATPase_c"/>
    <property type="match status" value="1"/>
</dbReference>
<dbReference type="InterPro" id="IPR003661">
    <property type="entry name" value="HisK_dim/P_dom"/>
</dbReference>
<dbReference type="InterPro" id="IPR003594">
    <property type="entry name" value="HATPase_dom"/>
</dbReference>
<evidence type="ECO:0000256" key="2">
    <source>
        <dbReference type="ARBA" id="ARBA00012438"/>
    </source>
</evidence>
<dbReference type="CDD" id="cd00082">
    <property type="entry name" value="HisKA"/>
    <property type="match status" value="1"/>
</dbReference>
<proteinExistence type="predicted"/>
<dbReference type="InterPro" id="IPR005467">
    <property type="entry name" value="His_kinase_dom"/>
</dbReference>
<dbReference type="PROSITE" id="PS50109">
    <property type="entry name" value="HIS_KIN"/>
    <property type="match status" value="1"/>
</dbReference>
<dbReference type="SUPFAM" id="SSF55874">
    <property type="entry name" value="ATPase domain of HSP90 chaperone/DNA topoisomerase II/histidine kinase"/>
    <property type="match status" value="1"/>
</dbReference>
<dbReference type="PANTHER" id="PTHR43065">
    <property type="entry name" value="SENSOR HISTIDINE KINASE"/>
    <property type="match status" value="1"/>
</dbReference>
<evidence type="ECO:0000313" key="10">
    <source>
        <dbReference type="Proteomes" id="UP000321899"/>
    </source>
</evidence>
<dbReference type="PROSITE" id="PS50112">
    <property type="entry name" value="PAS"/>
    <property type="match status" value="1"/>
</dbReference>
<dbReference type="InterPro" id="IPR011006">
    <property type="entry name" value="CheY-like_superfamily"/>
</dbReference>
<dbReference type="PROSITE" id="PS50110">
    <property type="entry name" value="RESPONSE_REGULATORY"/>
    <property type="match status" value="1"/>
</dbReference>
<comment type="caution">
    <text evidence="9">The sequence shown here is derived from an EMBL/GenBank/DDBJ whole genome shotgun (WGS) entry which is preliminary data.</text>
</comment>
<dbReference type="SMART" id="SM00091">
    <property type="entry name" value="PAS"/>
    <property type="match status" value="2"/>
</dbReference>
<dbReference type="Pfam" id="PF00072">
    <property type="entry name" value="Response_reg"/>
    <property type="match status" value="1"/>
</dbReference>
<gene>
    <name evidence="9" type="ORF">FIM25_12885</name>
</gene>
<dbReference type="InterPro" id="IPR013656">
    <property type="entry name" value="PAS_4"/>
</dbReference>
<evidence type="ECO:0000259" key="5">
    <source>
        <dbReference type="PROSITE" id="PS50109"/>
    </source>
</evidence>
<dbReference type="RefSeq" id="WP_139449994.1">
    <property type="nucleotide sequence ID" value="NZ_VDMB01000019.1"/>
</dbReference>
<reference evidence="9 10" key="1">
    <citation type="submission" date="2019-06" db="EMBL/GenBank/DDBJ databases">
        <title>Desulfobotulus mexicanus sp. nov., a novel sulfate-reducing bacterium isolated from the sediment of an alkaline crater lake in Mexico.</title>
        <authorList>
            <person name="Hirschler-Rea A."/>
        </authorList>
    </citation>
    <scope>NUCLEOTIDE SEQUENCE [LARGE SCALE GENOMIC DNA]</scope>
    <source>
        <strain evidence="9 10">PAR22N</strain>
    </source>
</reference>
<dbReference type="SMART" id="SM00387">
    <property type="entry name" value="HATPase_c"/>
    <property type="match status" value="1"/>
</dbReference>
<comment type="catalytic activity">
    <reaction evidence="1">
        <text>ATP + protein L-histidine = ADP + protein N-phospho-L-histidine.</text>
        <dbReference type="EC" id="2.7.13.3"/>
    </reaction>
</comment>
<dbReference type="InterPro" id="IPR001789">
    <property type="entry name" value="Sig_transdc_resp-reg_receiver"/>
</dbReference>
<dbReference type="Pfam" id="PF08448">
    <property type="entry name" value="PAS_4"/>
    <property type="match status" value="1"/>
</dbReference>
<dbReference type="Pfam" id="PF00512">
    <property type="entry name" value="HisKA"/>
    <property type="match status" value="1"/>
</dbReference>
<dbReference type="OrthoDB" id="5409660at2"/>
<dbReference type="SMART" id="SM00388">
    <property type="entry name" value="HisKA"/>
    <property type="match status" value="1"/>
</dbReference>
<keyword evidence="10" id="KW-1185">Reference proteome</keyword>
<dbReference type="InterPro" id="IPR000014">
    <property type="entry name" value="PAS"/>
</dbReference>
<dbReference type="SUPFAM" id="SSF52172">
    <property type="entry name" value="CheY-like"/>
    <property type="match status" value="1"/>
</dbReference>
<dbReference type="AlphaFoldDB" id="A0A5S5MDP7"/>
<accession>A0A5S5MDP7</accession>
<dbReference type="CDD" id="cd00130">
    <property type="entry name" value="PAS"/>
    <property type="match status" value="2"/>
</dbReference>
<evidence type="ECO:0000259" key="6">
    <source>
        <dbReference type="PROSITE" id="PS50110"/>
    </source>
</evidence>